<comment type="pathway">
    <text evidence="4">Protein modification; protein ubiquitination.</text>
</comment>
<dbReference type="SMART" id="SM00504">
    <property type="entry name" value="Ubox"/>
    <property type="match status" value="1"/>
</dbReference>
<evidence type="ECO:0000256" key="4">
    <source>
        <dbReference type="ARBA" id="ARBA00004906"/>
    </source>
</evidence>
<sequence>MSQIDAEEIRRKRLARLETVIPSESTSTASSGETNGSSAVSVAPHTDPVVPMEVDEPPTRKRTSSSVNYEMSNDQIQLIMEYILNVQLLTEDMSNYIPLNSDDKEERMGLINSNAYPEFITEVLTDVMYLIEEGGKSIKLINFPCNDDTHLVTKKEIMLYYIAKSYARNEEEKDKKRAHISPLSDVLSNIQLQLLRFTTAVLLDSFKSTPEATPSPFVRLLKDQLLPSAFLPDYINHFFNFEGNWDIFSRIFTPLVQKLSSDVLRSGLVGSTFKTPMLIMMELCELRSGSTRPFCRLITEQSDWLPEPQSDAVGRELAYISFLGPFFAISSFAEEDSSVAEHFFPKKLSSPIMRATSSQLQIELDLCRTTLHKIMLNILVNSSTREAGLYFLKKVVAANSKRQQMQVNDRLVAGDGFMLNFMTVMQHLSSKIGIKKVDPYYLSHPKRGVDCDADTRMHMAVPEYQTWIEQLNSNGHEWKEIKFPTECWFLTLQAHHIGILPCIRRYQRLLRALRELQKMVDELEKAESRVREVPSALRNRQLKKWKEQIKKLNKSKACSDTGLLDPQVFNRCLQFYSTVCEFLSNIICPNDGLISLPLPEQENKLFASLPEWIIDDMADFLLFALHYFPHAVVKNFDPTTLSFLLAVVCTPNYFTNPYLVSKVIEVFFIINPSIQEVTRELYVKFISHPFTEEFLPSALMKFYTEVEQTGASSEFYDKFTIRYHISIIMKSMWASPTHKLAIVNESKSGKQFVKFINMLMNDTTFLLDESMDALKRIHEIQEEISDVERWSTQTAQYQQERMRTLSQDDRQCKSYLTLARETVEMFHYLTREIVEPFLRPELADRLAAMLNYNLKQLCGNKCKTLKVKQPEKYNWDPRWLLRNLIDIYLHLDSDGFATALANDQRSFSLEIFSDAVARMKTTLCSSCLDIEQLENLAKKAKSIVDANYQKDATYEDAPDEFMDPMMFELMEDPVFLPTSGNVMDRKHIIRHLLSTPNDPFTRQPLTEEMLKPALELKEKIAEWKRKKDQHIK</sequence>
<dbReference type="InterPro" id="IPR013083">
    <property type="entry name" value="Znf_RING/FYVE/PHD"/>
</dbReference>
<reference evidence="14" key="1">
    <citation type="submission" date="2014-05" db="EMBL/GenBank/DDBJ databases">
        <authorList>
            <person name="Chronopoulou M."/>
        </authorList>
    </citation>
    <scope>NUCLEOTIDE SEQUENCE</scope>
    <source>
        <tissue evidence="14">Whole organism</tissue>
    </source>
</reference>
<name>A0A0K2VDX1_LEPSM</name>
<proteinExistence type="inferred from homology"/>
<dbReference type="Gene3D" id="3.30.40.10">
    <property type="entry name" value="Zinc/RING finger domain, C3HC4 (zinc finger)"/>
    <property type="match status" value="1"/>
</dbReference>
<dbReference type="InterPro" id="IPR019474">
    <property type="entry name" value="Ub_conjug_fac_E4_core"/>
</dbReference>
<evidence type="ECO:0000259" key="13">
    <source>
        <dbReference type="PROSITE" id="PS51698"/>
    </source>
</evidence>
<dbReference type="GO" id="GO:0006511">
    <property type="term" value="P:ubiquitin-dependent protein catabolic process"/>
    <property type="evidence" value="ECO:0007669"/>
    <property type="project" value="InterPro"/>
</dbReference>
<dbReference type="OrthoDB" id="20295at2759"/>
<evidence type="ECO:0000256" key="8">
    <source>
        <dbReference type="ARBA" id="ARBA00022679"/>
    </source>
</evidence>
<dbReference type="RefSeq" id="XP_040567743.1">
    <property type="nucleotide sequence ID" value="XM_040711809.2"/>
</dbReference>
<dbReference type="PROSITE" id="PS51698">
    <property type="entry name" value="U_BOX"/>
    <property type="match status" value="1"/>
</dbReference>
<dbReference type="GO" id="GO:0005634">
    <property type="term" value="C:nucleus"/>
    <property type="evidence" value="ECO:0007669"/>
    <property type="project" value="UniProtKB-SubCell"/>
</dbReference>
<dbReference type="PANTHER" id="PTHR13931:SF2">
    <property type="entry name" value="UBIQUITIN CONJUGATION FACTOR E4 B"/>
    <property type="match status" value="1"/>
</dbReference>
<organism evidence="14">
    <name type="scientific">Lepeophtheirus salmonis</name>
    <name type="common">Salmon louse</name>
    <name type="synonym">Caligus salmonis</name>
    <dbReference type="NCBI Taxonomy" id="72036"/>
    <lineage>
        <taxon>Eukaryota</taxon>
        <taxon>Metazoa</taxon>
        <taxon>Ecdysozoa</taxon>
        <taxon>Arthropoda</taxon>
        <taxon>Crustacea</taxon>
        <taxon>Multicrustacea</taxon>
        <taxon>Hexanauplia</taxon>
        <taxon>Copepoda</taxon>
        <taxon>Siphonostomatoida</taxon>
        <taxon>Caligidae</taxon>
        <taxon>Lepeophtheirus</taxon>
    </lineage>
</organism>
<evidence type="ECO:0000256" key="9">
    <source>
        <dbReference type="ARBA" id="ARBA00022786"/>
    </source>
</evidence>
<evidence type="ECO:0000256" key="3">
    <source>
        <dbReference type="ARBA" id="ARBA00004496"/>
    </source>
</evidence>
<dbReference type="EC" id="2.3.2.27" evidence="6"/>
<dbReference type="GO" id="GO:0005737">
    <property type="term" value="C:cytoplasm"/>
    <property type="evidence" value="ECO:0007669"/>
    <property type="project" value="UniProtKB-SubCell"/>
</dbReference>
<dbReference type="GeneID" id="121117393"/>
<dbReference type="CDD" id="cd16658">
    <property type="entry name" value="RING-Ubox_UBE4B"/>
    <property type="match status" value="1"/>
</dbReference>
<comment type="similarity">
    <text evidence="5">Belongs to the ubiquitin conjugation factor E4 family.</text>
</comment>
<dbReference type="InterPro" id="IPR045132">
    <property type="entry name" value="UBE4"/>
</dbReference>
<keyword evidence="9" id="KW-0833">Ubl conjugation pathway</keyword>
<evidence type="ECO:0000256" key="7">
    <source>
        <dbReference type="ARBA" id="ARBA00022490"/>
    </source>
</evidence>
<evidence type="ECO:0000256" key="1">
    <source>
        <dbReference type="ARBA" id="ARBA00000900"/>
    </source>
</evidence>
<protein>
    <recommendedName>
        <fullName evidence="6">RING-type E3 ubiquitin transferase</fullName>
        <ecNumber evidence="6">2.3.2.27</ecNumber>
    </recommendedName>
</protein>
<evidence type="ECO:0000256" key="12">
    <source>
        <dbReference type="SAM" id="MobiDB-lite"/>
    </source>
</evidence>
<dbReference type="GO" id="GO:0000209">
    <property type="term" value="P:protein polyubiquitination"/>
    <property type="evidence" value="ECO:0007669"/>
    <property type="project" value="TreeGrafter"/>
</dbReference>
<feature type="compositionally biased region" description="Low complexity" evidence="12">
    <location>
        <begin position="23"/>
        <end position="39"/>
    </location>
</feature>
<dbReference type="GO" id="GO:0034450">
    <property type="term" value="F:ubiquitin-ubiquitin ligase activity"/>
    <property type="evidence" value="ECO:0007669"/>
    <property type="project" value="InterPro"/>
</dbReference>
<dbReference type="FunFam" id="3.30.40.10:FF:000055">
    <property type="entry name" value="Ubiquitin conjugation factor e4 a"/>
    <property type="match status" value="1"/>
</dbReference>
<dbReference type="SUPFAM" id="SSF57850">
    <property type="entry name" value="RING/U-box"/>
    <property type="match status" value="1"/>
</dbReference>
<dbReference type="Pfam" id="PF04564">
    <property type="entry name" value="U-box"/>
    <property type="match status" value="1"/>
</dbReference>
<evidence type="ECO:0000256" key="6">
    <source>
        <dbReference type="ARBA" id="ARBA00012483"/>
    </source>
</evidence>
<evidence type="ECO:0000256" key="10">
    <source>
        <dbReference type="ARBA" id="ARBA00023242"/>
    </source>
</evidence>
<evidence type="ECO:0000256" key="5">
    <source>
        <dbReference type="ARBA" id="ARBA00007434"/>
    </source>
</evidence>
<dbReference type="PANTHER" id="PTHR13931">
    <property type="entry name" value="UBIQUITINATION FACTOR E4"/>
    <property type="match status" value="1"/>
</dbReference>
<keyword evidence="7" id="KW-0963">Cytoplasm</keyword>
<dbReference type="KEGG" id="lsm:121117393"/>
<evidence type="ECO:0000256" key="11">
    <source>
        <dbReference type="SAM" id="Coils"/>
    </source>
</evidence>
<feature type="coiled-coil region" evidence="11">
    <location>
        <begin position="506"/>
        <end position="533"/>
    </location>
</feature>
<dbReference type="GO" id="GO:0036503">
    <property type="term" value="P:ERAD pathway"/>
    <property type="evidence" value="ECO:0007669"/>
    <property type="project" value="InterPro"/>
</dbReference>
<keyword evidence="11" id="KW-0175">Coiled coil</keyword>
<feature type="domain" description="U-box" evidence="13">
    <location>
        <begin position="956"/>
        <end position="1030"/>
    </location>
</feature>
<dbReference type="AlphaFoldDB" id="A0A0K2VDX1"/>
<dbReference type="InterPro" id="IPR003613">
    <property type="entry name" value="Ubox_domain"/>
</dbReference>
<feature type="region of interest" description="Disordered" evidence="12">
    <location>
        <begin position="17"/>
        <end position="67"/>
    </location>
</feature>
<dbReference type="EMBL" id="HACA01031209">
    <property type="protein sequence ID" value="CDW48570.1"/>
    <property type="molecule type" value="Transcribed_RNA"/>
</dbReference>
<evidence type="ECO:0000313" key="14">
    <source>
        <dbReference type="EMBL" id="CDW48570.1"/>
    </source>
</evidence>
<dbReference type="Pfam" id="PF10408">
    <property type="entry name" value="Ufd2P_core"/>
    <property type="match status" value="1"/>
</dbReference>
<keyword evidence="8" id="KW-0808">Transferase</keyword>
<comment type="catalytic activity">
    <reaction evidence="1">
        <text>S-ubiquitinyl-[E2 ubiquitin-conjugating enzyme]-L-cysteine + [acceptor protein]-L-lysine = [E2 ubiquitin-conjugating enzyme]-L-cysteine + N(6)-ubiquitinyl-[acceptor protein]-L-lysine.</text>
        <dbReference type="EC" id="2.3.2.27"/>
    </reaction>
</comment>
<dbReference type="CTD" id="10277"/>
<dbReference type="UniPathway" id="UPA00143"/>
<comment type="subcellular location">
    <subcellularLocation>
        <location evidence="3">Cytoplasm</location>
    </subcellularLocation>
    <subcellularLocation>
        <location evidence="2">Nucleus</location>
    </subcellularLocation>
</comment>
<keyword evidence="10" id="KW-0539">Nucleus</keyword>
<evidence type="ECO:0000256" key="2">
    <source>
        <dbReference type="ARBA" id="ARBA00004123"/>
    </source>
</evidence>
<dbReference type="GO" id="GO:0000151">
    <property type="term" value="C:ubiquitin ligase complex"/>
    <property type="evidence" value="ECO:0007669"/>
    <property type="project" value="InterPro"/>
</dbReference>
<accession>A0A0K2VDX1</accession>